<gene>
    <name evidence="8" type="ORF">CVLEPA_LOCUS509</name>
</gene>
<dbReference type="InterPro" id="IPR036236">
    <property type="entry name" value="Znf_C2H2_sf"/>
</dbReference>
<dbReference type="Pfam" id="PF00096">
    <property type="entry name" value="zf-C2H2"/>
    <property type="match status" value="4"/>
</dbReference>
<reference evidence="8 9" key="1">
    <citation type="submission" date="2024-02" db="EMBL/GenBank/DDBJ databases">
        <authorList>
            <person name="Daric V."/>
            <person name="Darras S."/>
        </authorList>
    </citation>
    <scope>NUCLEOTIDE SEQUENCE [LARGE SCALE GENOMIC DNA]</scope>
</reference>
<name>A0ABP0EZG6_CLALP</name>
<sequence>MEDGGSKFIVNGMPIKCEYIAENIWEDLSNAVSADDGQNQPSENSLVTVELICDVSDNPESLLFDNFDELLKGSAGYYSNNSDGKKQKEITCDLCNKKYMHRKNLQKHLENHKENHILHHFKCNTCNKYFSAKHALIVHKRIHTGEKPYKCNICDRTFTQSGDLRSHERLHTGEKPYKCKLCSKRCTTSGMLTIHMKVHTGARSYKCEHCEKSFVHQRNLRRHEKSHQCDVTFNCPHCKYSYRVKERLNEHIKRNHR</sequence>
<keyword evidence="4" id="KW-0862">Zinc</keyword>
<dbReference type="PANTHER" id="PTHR23235:SF142">
    <property type="entry name" value="ZINC FINGER PROTEIN 384"/>
    <property type="match status" value="1"/>
</dbReference>
<keyword evidence="3 6" id="KW-0863">Zinc-finger</keyword>
<evidence type="ECO:0000256" key="1">
    <source>
        <dbReference type="ARBA" id="ARBA00022723"/>
    </source>
</evidence>
<protein>
    <recommendedName>
        <fullName evidence="7">C2H2-type domain-containing protein</fullName>
    </recommendedName>
</protein>
<evidence type="ECO:0000256" key="2">
    <source>
        <dbReference type="ARBA" id="ARBA00022737"/>
    </source>
</evidence>
<dbReference type="PROSITE" id="PS00028">
    <property type="entry name" value="ZINC_FINGER_C2H2_1"/>
    <property type="match status" value="6"/>
</dbReference>
<keyword evidence="9" id="KW-1185">Reference proteome</keyword>
<evidence type="ECO:0000256" key="4">
    <source>
        <dbReference type="ARBA" id="ARBA00022833"/>
    </source>
</evidence>
<dbReference type="SUPFAM" id="SSF57667">
    <property type="entry name" value="beta-beta-alpha zinc fingers"/>
    <property type="match status" value="3"/>
</dbReference>
<feature type="domain" description="C2H2-type" evidence="7">
    <location>
        <begin position="90"/>
        <end position="117"/>
    </location>
</feature>
<feature type="domain" description="C2H2-type" evidence="7">
    <location>
        <begin position="177"/>
        <end position="204"/>
    </location>
</feature>
<keyword evidence="2" id="KW-0677">Repeat</keyword>
<evidence type="ECO:0000313" key="9">
    <source>
        <dbReference type="Proteomes" id="UP001642483"/>
    </source>
</evidence>
<dbReference type="SMART" id="SM00355">
    <property type="entry name" value="ZnF_C2H2"/>
    <property type="match status" value="6"/>
</dbReference>
<comment type="caution">
    <text evidence="8">The sequence shown here is derived from an EMBL/GenBank/DDBJ whole genome shotgun (WGS) entry which is preliminary data.</text>
</comment>
<evidence type="ECO:0000256" key="3">
    <source>
        <dbReference type="ARBA" id="ARBA00022771"/>
    </source>
</evidence>
<dbReference type="InterPro" id="IPR013087">
    <property type="entry name" value="Znf_C2H2_type"/>
</dbReference>
<proteinExistence type="predicted"/>
<dbReference type="PROSITE" id="PS50157">
    <property type="entry name" value="ZINC_FINGER_C2H2_2"/>
    <property type="match status" value="6"/>
</dbReference>
<feature type="domain" description="C2H2-type" evidence="7">
    <location>
        <begin position="233"/>
        <end position="257"/>
    </location>
</feature>
<evidence type="ECO:0000313" key="8">
    <source>
        <dbReference type="EMBL" id="CAK8671447.1"/>
    </source>
</evidence>
<evidence type="ECO:0000256" key="5">
    <source>
        <dbReference type="ARBA" id="ARBA00023242"/>
    </source>
</evidence>
<feature type="domain" description="C2H2-type" evidence="7">
    <location>
        <begin position="121"/>
        <end position="148"/>
    </location>
</feature>
<organism evidence="8 9">
    <name type="scientific">Clavelina lepadiformis</name>
    <name type="common">Light-bulb sea squirt</name>
    <name type="synonym">Ascidia lepadiformis</name>
    <dbReference type="NCBI Taxonomy" id="159417"/>
    <lineage>
        <taxon>Eukaryota</taxon>
        <taxon>Metazoa</taxon>
        <taxon>Chordata</taxon>
        <taxon>Tunicata</taxon>
        <taxon>Ascidiacea</taxon>
        <taxon>Aplousobranchia</taxon>
        <taxon>Clavelinidae</taxon>
        <taxon>Clavelina</taxon>
    </lineage>
</organism>
<accession>A0ABP0EZG6</accession>
<dbReference type="PANTHER" id="PTHR23235">
    <property type="entry name" value="KRUEPPEL-LIKE TRANSCRIPTION FACTOR"/>
    <property type="match status" value="1"/>
</dbReference>
<feature type="domain" description="C2H2-type" evidence="7">
    <location>
        <begin position="205"/>
        <end position="232"/>
    </location>
</feature>
<keyword evidence="5" id="KW-0539">Nucleus</keyword>
<dbReference type="Gene3D" id="3.30.160.60">
    <property type="entry name" value="Classic Zinc Finger"/>
    <property type="match status" value="5"/>
</dbReference>
<evidence type="ECO:0000256" key="6">
    <source>
        <dbReference type="PROSITE-ProRule" id="PRU00042"/>
    </source>
</evidence>
<keyword evidence="1" id="KW-0479">Metal-binding</keyword>
<dbReference type="Proteomes" id="UP001642483">
    <property type="component" value="Unassembled WGS sequence"/>
</dbReference>
<dbReference type="Pfam" id="PF12874">
    <property type="entry name" value="zf-met"/>
    <property type="match status" value="1"/>
</dbReference>
<dbReference type="EMBL" id="CAWYQH010000001">
    <property type="protein sequence ID" value="CAK8671447.1"/>
    <property type="molecule type" value="Genomic_DNA"/>
</dbReference>
<feature type="domain" description="C2H2-type" evidence="7">
    <location>
        <begin position="149"/>
        <end position="176"/>
    </location>
</feature>
<evidence type="ECO:0000259" key="7">
    <source>
        <dbReference type="PROSITE" id="PS50157"/>
    </source>
</evidence>